<accession>A0ABW5QNT9</accession>
<sequence length="344" mass="35729">MSLLKADVVRPVLLALLGITLFFYNPIANQAVSYNTAIFKDGGALYASLRALTSVMSIVRDADIQVSVPITSLTTSPGQALEPVINTLDRMTNLLFAVVISSGVLTYALPIVAALGGLILAAGAILRSIVLVLGDLRSSVLAQSSRGLIIVGLLAAVCLPSVYAVAFVVGDYYTAQAWAEARAIFEEQEAAIAELDVGGIATPEMGASTGPAATEEIAPSSGNALDWARDTLGGAMESSADAIRGTIEATTGLASAMREKVAASTSVVTNGIGMAGSLFDASISIAVAYLVKLFVLPLLLLAGILIFIRQMRHDLAVPVRQFSDEHIPLRDARSASAEISPDNA</sequence>
<evidence type="ECO:0000313" key="3">
    <source>
        <dbReference type="Proteomes" id="UP001597521"/>
    </source>
</evidence>
<comment type="caution">
    <text evidence="2">The sequence shown here is derived from an EMBL/GenBank/DDBJ whole genome shotgun (WGS) entry which is preliminary data.</text>
</comment>
<dbReference type="Proteomes" id="UP001597521">
    <property type="component" value="Unassembled WGS sequence"/>
</dbReference>
<protein>
    <submittedName>
        <fullName evidence="2">Uncharacterized protein</fullName>
    </submittedName>
</protein>
<reference evidence="3" key="1">
    <citation type="journal article" date="2019" name="Int. J. Syst. Evol. Microbiol.">
        <title>The Global Catalogue of Microorganisms (GCM) 10K type strain sequencing project: providing services to taxonomists for standard genome sequencing and annotation.</title>
        <authorList>
            <consortium name="The Broad Institute Genomics Platform"/>
            <consortium name="The Broad Institute Genome Sequencing Center for Infectious Disease"/>
            <person name="Wu L."/>
            <person name="Ma J."/>
        </authorList>
    </citation>
    <scope>NUCLEOTIDE SEQUENCE [LARGE SCALE GENOMIC DNA]</scope>
    <source>
        <strain evidence="3">CCM 7427</strain>
    </source>
</reference>
<keyword evidence="1" id="KW-0812">Transmembrane</keyword>
<name>A0ABW5QNT9_9HYPH</name>
<feature type="transmembrane region" description="Helical" evidence="1">
    <location>
        <begin position="94"/>
        <end position="126"/>
    </location>
</feature>
<evidence type="ECO:0000313" key="2">
    <source>
        <dbReference type="EMBL" id="MFD2649272.1"/>
    </source>
</evidence>
<keyword evidence="1" id="KW-0472">Membrane</keyword>
<gene>
    <name evidence="2" type="ORF">ACFSX5_15910</name>
</gene>
<proteinExistence type="predicted"/>
<dbReference type="RefSeq" id="WP_386834765.1">
    <property type="nucleotide sequence ID" value="NZ_JBHUNP010000001.1"/>
</dbReference>
<organism evidence="2 3">
    <name type="scientific">Devosia albogilva</name>
    <dbReference type="NCBI Taxonomy" id="429726"/>
    <lineage>
        <taxon>Bacteria</taxon>
        <taxon>Pseudomonadati</taxon>
        <taxon>Pseudomonadota</taxon>
        <taxon>Alphaproteobacteria</taxon>
        <taxon>Hyphomicrobiales</taxon>
        <taxon>Devosiaceae</taxon>
        <taxon>Devosia</taxon>
    </lineage>
</organism>
<feature type="transmembrane region" description="Helical" evidence="1">
    <location>
        <begin position="283"/>
        <end position="308"/>
    </location>
</feature>
<keyword evidence="1" id="KW-1133">Transmembrane helix</keyword>
<evidence type="ECO:0000256" key="1">
    <source>
        <dbReference type="SAM" id="Phobius"/>
    </source>
</evidence>
<dbReference type="EMBL" id="JBHUNP010000001">
    <property type="protein sequence ID" value="MFD2649272.1"/>
    <property type="molecule type" value="Genomic_DNA"/>
</dbReference>
<feature type="transmembrane region" description="Helical" evidence="1">
    <location>
        <begin position="147"/>
        <end position="169"/>
    </location>
</feature>
<keyword evidence="3" id="KW-1185">Reference proteome</keyword>